<feature type="region of interest" description="Disordered" evidence="1">
    <location>
        <begin position="195"/>
        <end position="260"/>
    </location>
</feature>
<dbReference type="EMBL" id="BTGU01000087">
    <property type="protein sequence ID" value="GMN59460.1"/>
    <property type="molecule type" value="Genomic_DNA"/>
</dbReference>
<feature type="compositionally biased region" description="Basic and acidic residues" evidence="1">
    <location>
        <begin position="99"/>
        <end position="108"/>
    </location>
</feature>
<sequence>MVNKAKKGFYDNLSRKELQNMCKLYGLPANRSHSELEKSLFAYLEEGINGSISNLQKASPIKCNGSSVNRRKALRKSSSENFLSFPRGNLVEIMPQTKCRDAGDDRSPAENTFASSVETSSKVRSSPFEFHVRSEEGINLFVDLNSSPSDWNQKFKNEVHIFENVQNNKSRSLHEDLGCLKEGDKEMRSSFWNIPAGEIRDGHIDTQSSPSSKTTKDDHSGLDQLEKGEASPHAIQPCSTSADVSDESMVAQPLKSSDLNSGAQDHLISVADSCAKDGCTIVLGSDNIDAPDINSVHDTAVNSIYSNPSSPVTLEHPNSDLSRCQNTILQNDSSLINPSIICRGCSVSGSIEIQSSEVASCNKDENGVIGVFDTKHYTETEKYDLAKTSEVNPDVNGNHFPVPAEEGEKSNILNEMESSECSLITKSLKKSCFSFHNTETTEGHKRKRSVEDKNQSSNARVNTKILRSMKRFPRRSMRLMSKVF</sequence>
<feature type="compositionally biased region" description="Basic and acidic residues" evidence="1">
    <location>
        <begin position="440"/>
        <end position="454"/>
    </location>
</feature>
<feature type="compositionally biased region" description="Basic and acidic residues" evidence="1">
    <location>
        <begin position="214"/>
        <end position="230"/>
    </location>
</feature>
<dbReference type="AlphaFoldDB" id="A0AA88DQ57"/>
<comment type="caution">
    <text evidence="2">The sequence shown here is derived from an EMBL/GenBank/DDBJ whole genome shotgun (WGS) entry which is preliminary data.</text>
</comment>
<accession>A0AA88DQ57</accession>
<reference evidence="2" key="1">
    <citation type="submission" date="2023-07" db="EMBL/GenBank/DDBJ databases">
        <title>draft genome sequence of fig (Ficus carica).</title>
        <authorList>
            <person name="Takahashi T."/>
            <person name="Nishimura K."/>
        </authorList>
    </citation>
    <scope>NUCLEOTIDE SEQUENCE</scope>
</reference>
<evidence type="ECO:0000313" key="2">
    <source>
        <dbReference type="EMBL" id="GMN59460.1"/>
    </source>
</evidence>
<feature type="region of interest" description="Disordered" evidence="1">
    <location>
        <begin position="440"/>
        <end position="459"/>
    </location>
</feature>
<evidence type="ECO:0000313" key="3">
    <source>
        <dbReference type="Proteomes" id="UP001187192"/>
    </source>
</evidence>
<protein>
    <submittedName>
        <fullName evidence="2">Uncharacterized protein</fullName>
    </submittedName>
</protein>
<keyword evidence="3" id="KW-1185">Reference proteome</keyword>
<organism evidence="2 3">
    <name type="scientific">Ficus carica</name>
    <name type="common">Common fig</name>
    <dbReference type="NCBI Taxonomy" id="3494"/>
    <lineage>
        <taxon>Eukaryota</taxon>
        <taxon>Viridiplantae</taxon>
        <taxon>Streptophyta</taxon>
        <taxon>Embryophyta</taxon>
        <taxon>Tracheophyta</taxon>
        <taxon>Spermatophyta</taxon>
        <taxon>Magnoliopsida</taxon>
        <taxon>eudicotyledons</taxon>
        <taxon>Gunneridae</taxon>
        <taxon>Pentapetalae</taxon>
        <taxon>rosids</taxon>
        <taxon>fabids</taxon>
        <taxon>Rosales</taxon>
        <taxon>Moraceae</taxon>
        <taxon>Ficeae</taxon>
        <taxon>Ficus</taxon>
    </lineage>
</organism>
<dbReference type="Proteomes" id="UP001187192">
    <property type="component" value="Unassembled WGS sequence"/>
</dbReference>
<proteinExistence type="predicted"/>
<evidence type="ECO:0000256" key="1">
    <source>
        <dbReference type="SAM" id="MobiDB-lite"/>
    </source>
</evidence>
<dbReference type="PANTHER" id="PTHR36376">
    <property type="entry name" value="OS09G0514700 PROTEIN"/>
    <property type="match status" value="1"/>
</dbReference>
<name>A0AA88DQ57_FICCA</name>
<feature type="region of interest" description="Disordered" evidence="1">
    <location>
        <begin position="99"/>
        <end position="118"/>
    </location>
</feature>
<gene>
    <name evidence="2" type="ORF">TIFTF001_028555</name>
</gene>
<dbReference type="PANTHER" id="PTHR36376:SF1">
    <property type="entry name" value="OS09G0514700 PROTEIN"/>
    <property type="match status" value="1"/>
</dbReference>